<proteinExistence type="predicted"/>
<dbReference type="GO" id="GO:0004672">
    <property type="term" value="F:protein kinase activity"/>
    <property type="evidence" value="ECO:0007669"/>
    <property type="project" value="InterPro"/>
</dbReference>
<dbReference type="EMBL" id="JAUEDM010000006">
    <property type="protein sequence ID" value="KAK3315412.1"/>
    <property type="molecule type" value="Genomic_DNA"/>
</dbReference>
<reference evidence="2" key="1">
    <citation type="journal article" date="2023" name="Mol. Phylogenet. Evol.">
        <title>Genome-scale phylogeny and comparative genomics of the fungal order Sordariales.</title>
        <authorList>
            <person name="Hensen N."/>
            <person name="Bonometti L."/>
            <person name="Westerberg I."/>
            <person name="Brannstrom I.O."/>
            <person name="Guillou S."/>
            <person name="Cros-Aarteil S."/>
            <person name="Calhoun S."/>
            <person name="Haridas S."/>
            <person name="Kuo A."/>
            <person name="Mondo S."/>
            <person name="Pangilinan J."/>
            <person name="Riley R."/>
            <person name="LaButti K."/>
            <person name="Andreopoulos B."/>
            <person name="Lipzen A."/>
            <person name="Chen C."/>
            <person name="Yan M."/>
            <person name="Daum C."/>
            <person name="Ng V."/>
            <person name="Clum A."/>
            <person name="Steindorff A."/>
            <person name="Ohm R.A."/>
            <person name="Martin F."/>
            <person name="Silar P."/>
            <person name="Natvig D.O."/>
            <person name="Lalanne C."/>
            <person name="Gautier V."/>
            <person name="Ament-Velasquez S.L."/>
            <person name="Kruys A."/>
            <person name="Hutchinson M.I."/>
            <person name="Powell A.J."/>
            <person name="Barry K."/>
            <person name="Miller A.N."/>
            <person name="Grigoriev I.V."/>
            <person name="Debuchy R."/>
            <person name="Gladieux P."/>
            <person name="Hiltunen Thoren M."/>
            <person name="Johannesson H."/>
        </authorList>
    </citation>
    <scope>NUCLEOTIDE SEQUENCE</scope>
    <source>
        <strain evidence="2">CBS 118394</strain>
    </source>
</reference>
<dbReference type="PROSITE" id="PS50011">
    <property type="entry name" value="PROTEIN_KINASE_DOM"/>
    <property type="match status" value="1"/>
</dbReference>
<evidence type="ECO:0000313" key="2">
    <source>
        <dbReference type="EMBL" id="KAK3315412.1"/>
    </source>
</evidence>
<dbReference type="Gene3D" id="1.20.120.1020">
    <property type="entry name" value="Prion-inhibition and propagation, HeLo domain"/>
    <property type="match status" value="1"/>
</dbReference>
<dbReference type="InterPro" id="IPR011009">
    <property type="entry name" value="Kinase-like_dom_sf"/>
</dbReference>
<dbReference type="Gene3D" id="1.10.510.10">
    <property type="entry name" value="Transferase(Phosphotransferase) domain 1"/>
    <property type="match status" value="1"/>
</dbReference>
<sequence>MSGLEWVGIALSLAKTVDSLAEFLITGYSDTSKFGPDLEKVRLALSIEASNFRSLKTVLFGRQDEVPVAPPRTVRFSFHARVQQSTSSSPPIGLFRDLDPQTQLDVINVLRQFRESLEAQYQLVRGRYGSSQPNLRDVVDSSVSFGSYHTASLLRRVRWGFAEKAKVEKALRELQCWNERLHRMVQIKLIQNEIDSPAKTEIASPPSTLFQKMQSTGLTGDMDSLGLIDDIQLAKISTGSSALPSPSLRLGQDMIERYEQADVLVRSASRRLVVVDGQHVLLEYKDYDEDQEGSPSEAAQNRIGNLATMLQKIKSSRYHALQCDKYYWRKGQFVLSFPIPATLAPGYTTLISILQQSRVPSLEDRFILARTLCAAVAQLHTVGWIHKSIRSDNILFFTPNDSSSSGNIQTPSSSSAFFEQLYLSGWEYSRPETGFSSKPIFSNEIAENVYRHPEQWGLPTVRFGRVHDIYSLGVVLLEIGRWKPALGFHHGKFRNVESGSLVRNRLVESATDQKMLSSMGTRYQSIVLKCLQWSSLQDVSEDVETLDFQTEVLDTLDEIVSHL</sequence>
<gene>
    <name evidence="2" type="ORF">B0H66DRAFT_344444</name>
</gene>
<dbReference type="PANTHER" id="PTHR37542">
    <property type="entry name" value="HELO DOMAIN-CONTAINING PROTEIN-RELATED"/>
    <property type="match status" value="1"/>
</dbReference>
<reference evidence="2" key="2">
    <citation type="submission" date="2023-06" db="EMBL/GenBank/DDBJ databases">
        <authorList>
            <consortium name="Lawrence Berkeley National Laboratory"/>
            <person name="Haridas S."/>
            <person name="Hensen N."/>
            <person name="Bonometti L."/>
            <person name="Westerberg I."/>
            <person name="Brannstrom I.O."/>
            <person name="Guillou S."/>
            <person name="Cros-Aarteil S."/>
            <person name="Calhoun S."/>
            <person name="Kuo A."/>
            <person name="Mondo S."/>
            <person name="Pangilinan J."/>
            <person name="Riley R."/>
            <person name="Labutti K."/>
            <person name="Andreopoulos B."/>
            <person name="Lipzen A."/>
            <person name="Chen C."/>
            <person name="Yanf M."/>
            <person name="Daum C."/>
            <person name="Ng V."/>
            <person name="Clum A."/>
            <person name="Steindorff A."/>
            <person name="Ohm R."/>
            <person name="Martin F."/>
            <person name="Silar P."/>
            <person name="Natvig D."/>
            <person name="Lalanne C."/>
            <person name="Gautier V."/>
            <person name="Ament-Velasquez S.L."/>
            <person name="Kruys A."/>
            <person name="Hutchinson M.I."/>
            <person name="Powell A.J."/>
            <person name="Barry K."/>
            <person name="Miller A.N."/>
            <person name="Grigoriev I.V."/>
            <person name="Debuchy R."/>
            <person name="Gladieux P."/>
            <person name="Thoren M.H."/>
            <person name="Johannesson H."/>
        </authorList>
    </citation>
    <scope>NUCLEOTIDE SEQUENCE</scope>
    <source>
        <strain evidence="2">CBS 118394</strain>
    </source>
</reference>
<dbReference type="InterPro" id="IPR000719">
    <property type="entry name" value="Prot_kinase_dom"/>
</dbReference>
<feature type="domain" description="Protein kinase" evidence="1">
    <location>
        <begin position="148"/>
        <end position="563"/>
    </location>
</feature>
<organism evidence="2 3">
    <name type="scientific">Apodospora peruviana</name>
    <dbReference type="NCBI Taxonomy" id="516989"/>
    <lineage>
        <taxon>Eukaryota</taxon>
        <taxon>Fungi</taxon>
        <taxon>Dikarya</taxon>
        <taxon>Ascomycota</taxon>
        <taxon>Pezizomycotina</taxon>
        <taxon>Sordariomycetes</taxon>
        <taxon>Sordariomycetidae</taxon>
        <taxon>Sordariales</taxon>
        <taxon>Lasiosphaeriaceae</taxon>
        <taxon>Apodospora</taxon>
    </lineage>
</organism>
<dbReference type="Proteomes" id="UP001283341">
    <property type="component" value="Unassembled WGS sequence"/>
</dbReference>
<accession>A0AAE0HYW2</accession>
<dbReference type="GO" id="GO:0005524">
    <property type="term" value="F:ATP binding"/>
    <property type="evidence" value="ECO:0007669"/>
    <property type="project" value="InterPro"/>
</dbReference>
<comment type="caution">
    <text evidence="2">The sequence shown here is derived from an EMBL/GenBank/DDBJ whole genome shotgun (WGS) entry which is preliminary data.</text>
</comment>
<evidence type="ECO:0000313" key="3">
    <source>
        <dbReference type="Proteomes" id="UP001283341"/>
    </source>
</evidence>
<protein>
    <recommendedName>
        <fullName evidence="1">Protein kinase domain-containing protein</fullName>
    </recommendedName>
</protein>
<keyword evidence="3" id="KW-1185">Reference proteome</keyword>
<dbReference type="SUPFAM" id="SSF56112">
    <property type="entry name" value="Protein kinase-like (PK-like)"/>
    <property type="match status" value="1"/>
</dbReference>
<name>A0AAE0HYW2_9PEZI</name>
<evidence type="ECO:0000259" key="1">
    <source>
        <dbReference type="PROSITE" id="PS50011"/>
    </source>
</evidence>
<dbReference type="InterPro" id="IPR038305">
    <property type="entry name" value="HeLo_sf"/>
</dbReference>
<dbReference type="AlphaFoldDB" id="A0AAE0HYW2"/>